<dbReference type="RefSeq" id="WP_271712052.1">
    <property type="nucleotide sequence ID" value="NZ_AP024169.1"/>
</dbReference>
<feature type="domain" description="N-acetyltransferase" evidence="1">
    <location>
        <begin position="1"/>
        <end position="155"/>
    </location>
</feature>
<accession>A0A7R7ELB2</accession>
<dbReference type="Pfam" id="PF13508">
    <property type="entry name" value="Acetyltransf_7"/>
    <property type="match status" value="1"/>
</dbReference>
<dbReference type="SUPFAM" id="SSF55729">
    <property type="entry name" value="Acyl-CoA N-acyltransferases (Nat)"/>
    <property type="match status" value="1"/>
</dbReference>
<keyword evidence="3" id="KW-1185">Reference proteome</keyword>
<evidence type="ECO:0000313" key="3">
    <source>
        <dbReference type="Proteomes" id="UP000595897"/>
    </source>
</evidence>
<dbReference type="Gene3D" id="3.40.50.300">
    <property type="entry name" value="P-loop containing nucleotide triphosphate hydrolases"/>
    <property type="match status" value="1"/>
</dbReference>
<gene>
    <name evidence="2" type="ORF">bsdtb5_21890</name>
</gene>
<dbReference type="KEGG" id="ahb:bsdtb5_21890"/>
<sequence>MEIRFGKYEDLDSWMQLVKKVSWNFPGLETDDAIEEHKNTVLKFMNRTSAICAIENNQIVGVLLFSNKNNMLCCMAVDPDYRRNSIATKMFSFMITTIADTSKDIVVSTFREGDPKGVAPRAFYKKIGFVEGELTEEFGYPNQKFILKVMKKPKIIAIAAVSGGGKTTIVNELHKRLSLSKAIYFDDYDFEKYPEDFYEWVKNGADYNEWNLGKMVRDINDILAHEQLNYILLDYPFAYKNDMVTPYIDYSIFINTPLDIAMARRIVRDYVSNQSPERLNAELNYYLLHGRIAYLEMLNTVMPDSDYIIDGSLSIEEIVTKILEKIE</sequence>
<dbReference type="EMBL" id="AP024169">
    <property type="protein sequence ID" value="BCN30894.1"/>
    <property type="molecule type" value="Genomic_DNA"/>
</dbReference>
<dbReference type="Gene3D" id="3.40.630.30">
    <property type="match status" value="1"/>
</dbReference>
<evidence type="ECO:0000313" key="2">
    <source>
        <dbReference type="EMBL" id="BCN30894.1"/>
    </source>
</evidence>
<dbReference type="CDD" id="cd04301">
    <property type="entry name" value="NAT_SF"/>
    <property type="match status" value="1"/>
</dbReference>
<evidence type="ECO:0000259" key="1">
    <source>
        <dbReference type="PROSITE" id="PS51186"/>
    </source>
</evidence>
<dbReference type="AlphaFoldDB" id="A0A7R7ELB2"/>
<dbReference type="NCBIfam" id="NF006085">
    <property type="entry name" value="PRK08233.1"/>
    <property type="match status" value="1"/>
</dbReference>
<dbReference type="InterPro" id="IPR016181">
    <property type="entry name" value="Acyl_CoA_acyltransferase"/>
</dbReference>
<protein>
    <recommendedName>
        <fullName evidence="1">N-acetyltransferase domain-containing protein</fullName>
    </recommendedName>
</protein>
<dbReference type="InterPro" id="IPR000182">
    <property type="entry name" value="GNAT_dom"/>
</dbReference>
<dbReference type="InterPro" id="IPR027417">
    <property type="entry name" value="P-loop_NTPase"/>
</dbReference>
<dbReference type="Proteomes" id="UP000595897">
    <property type="component" value="Chromosome"/>
</dbReference>
<name>A0A7R7ELB2_9FIRM</name>
<dbReference type="GO" id="GO:0016747">
    <property type="term" value="F:acyltransferase activity, transferring groups other than amino-acyl groups"/>
    <property type="evidence" value="ECO:0007669"/>
    <property type="project" value="InterPro"/>
</dbReference>
<organism evidence="2 3">
    <name type="scientific">Anaeromicropila herbilytica</name>
    <dbReference type="NCBI Taxonomy" id="2785025"/>
    <lineage>
        <taxon>Bacteria</taxon>
        <taxon>Bacillati</taxon>
        <taxon>Bacillota</taxon>
        <taxon>Clostridia</taxon>
        <taxon>Lachnospirales</taxon>
        <taxon>Lachnospiraceae</taxon>
        <taxon>Anaeromicropila</taxon>
    </lineage>
</organism>
<dbReference type="SUPFAM" id="SSF52540">
    <property type="entry name" value="P-loop containing nucleoside triphosphate hydrolases"/>
    <property type="match status" value="1"/>
</dbReference>
<dbReference type="PROSITE" id="PS51186">
    <property type="entry name" value="GNAT"/>
    <property type="match status" value="1"/>
</dbReference>
<proteinExistence type="predicted"/>
<reference evidence="2 3" key="1">
    <citation type="submission" date="2020-11" db="EMBL/GenBank/DDBJ databases">
        <title>Draft genome sequencing of a Lachnospiraceae strain isolated from anoxic soil subjected to BSD treatment.</title>
        <authorList>
            <person name="Uek A."/>
            <person name="Tonouchi A."/>
        </authorList>
    </citation>
    <scope>NUCLEOTIDE SEQUENCE [LARGE SCALE GENOMIC DNA]</scope>
    <source>
        <strain evidence="2 3">TB5</strain>
    </source>
</reference>